<gene>
    <name evidence="2" type="ORF">LCGC14_0903630</name>
</gene>
<evidence type="ECO:0000313" key="2">
    <source>
        <dbReference type="EMBL" id="KKN23584.1"/>
    </source>
</evidence>
<name>A0A0F9P0E7_9ZZZZ</name>
<comment type="caution">
    <text evidence="2">The sequence shown here is derived from an EMBL/GenBank/DDBJ whole genome shotgun (WGS) entry which is preliminary data.</text>
</comment>
<dbReference type="InterPro" id="IPR001098">
    <property type="entry name" value="DNA-dir_DNA_pol_A_palm_dom"/>
</dbReference>
<dbReference type="SMART" id="SM00482">
    <property type="entry name" value="POLAc"/>
    <property type="match status" value="1"/>
</dbReference>
<dbReference type="SUPFAM" id="SSF53098">
    <property type="entry name" value="Ribonuclease H-like"/>
    <property type="match status" value="1"/>
</dbReference>
<sequence>SSRGALAPKMTVTIDFETKSFADLTKVGAWAYSEHPTTEVICACWAIDNEPVQEWWPVKGSWYFIPSDLESALQDGYLIEAHNVSFEKSIWHNIMSKRYNWPIPKDEQWRDTMAVACYYAMPAALDRLARALGFPGKDPEGGRLITKYSKLYLKTAKTEIPPEDFRKFVDYCKWDVQLEQAVSDELGDLPDKELEIFLLDQKINMRGLYLDQEGIDAATKIVEQRSKELTKEFRKLTNLNPTQTAKLMDWFRGEGVELENMQADYLKELLEEGDLPSGPVRTALQIRLWINKASTKKLDAMSRQRGMDGRARFQTRYHGAGTGRNTGSGFQPLNLTRGFEDTAPEQLVRDIMYGDAEWLDCAYGDAMDAISKASRHWIMAEEGNKIISGDFVSVEAVILACIAGEEWKVDAFRKGVKIYEFMADKIYGLPPGTVTKATHPTERQDGKTGELAFGYQGALGAWLKFDNSGRHSDERIIKICKSWRGEHPAIVNLWQALQEDAIEAVQNPGIITSYNGIRFTMVDEWLAMELPNSKRIWYRDPQVKLSMPHWHKPSVNQDCENGTCNCKPVNKLTYMANKEGQWKRVGTYGGKLTENAVQATSREILAPAVKRAEDAGYHVILTVYDEIVCEVPAGFGSEKEFAEIMNECPGDWAKDWPIKVETWTGKRYRK</sequence>
<protein>
    <recommendedName>
        <fullName evidence="1">DNA-directed DNA polymerase family A palm domain-containing protein</fullName>
    </recommendedName>
</protein>
<dbReference type="GO" id="GO:0003887">
    <property type="term" value="F:DNA-directed DNA polymerase activity"/>
    <property type="evidence" value="ECO:0007669"/>
    <property type="project" value="InterPro"/>
</dbReference>
<dbReference type="AlphaFoldDB" id="A0A0F9P0E7"/>
<dbReference type="SUPFAM" id="SSF56672">
    <property type="entry name" value="DNA/RNA polymerases"/>
    <property type="match status" value="1"/>
</dbReference>
<proteinExistence type="predicted"/>
<dbReference type="Gene3D" id="1.10.150.20">
    <property type="entry name" value="5' to 3' exonuclease, C-terminal subdomain"/>
    <property type="match status" value="1"/>
</dbReference>
<accession>A0A0F9P0E7</accession>
<reference evidence="2" key="1">
    <citation type="journal article" date="2015" name="Nature">
        <title>Complex archaea that bridge the gap between prokaryotes and eukaryotes.</title>
        <authorList>
            <person name="Spang A."/>
            <person name="Saw J.H."/>
            <person name="Jorgensen S.L."/>
            <person name="Zaremba-Niedzwiedzka K."/>
            <person name="Martijn J."/>
            <person name="Lind A.E."/>
            <person name="van Eijk R."/>
            <person name="Schleper C."/>
            <person name="Guy L."/>
            <person name="Ettema T.J."/>
        </authorList>
    </citation>
    <scope>NUCLEOTIDE SEQUENCE</scope>
</reference>
<dbReference type="GO" id="GO:0006260">
    <property type="term" value="P:DNA replication"/>
    <property type="evidence" value="ECO:0007669"/>
    <property type="project" value="InterPro"/>
</dbReference>
<dbReference type="InterPro" id="IPR012337">
    <property type="entry name" value="RNaseH-like_sf"/>
</dbReference>
<evidence type="ECO:0000259" key="1">
    <source>
        <dbReference type="SMART" id="SM00482"/>
    </source>
</evidence>
<feature type="domain" description="DNA-directed DNA polymerase family A palm" evidence="1">
    <location>
        <begin position="371"/>
        <end position="635"/>
    </location>
</feature>
<dbReference type="EMBL" id="LAZR01002958">
    <property type="protein sequence ID" value="KKN23584.1"/>
    <property type="molecule type" value="Genomic_DNA"/>
</dbReference>
<organism evidence="2">
    <name type="scientific">marine sediment metagenome</name>
    <dbReference type="NCBI Taxonomy" id="412755"/>
    <lineage>
        <taxon>unclassified sequences</taxon>
        <taxon>metagenomes</taxon>
        <taxon>ecological metagenomes</taxon>
    </lineage>
</organism>
<feature type="non-terminal residue" evidence="2">
    <location>
        <position position="1"/>
    </location>
</feature>
<dbReference type="InterPro" id="IPR043502">
    <property type="entry name" value="DNA/RNA_pol_sf"/>
</dbReference>
<dbReference type="GO" id="GO:0003677">
    <property type="term" value="F:DNA binding"/>
    <property type="evidence" value="ECO:0007669"/>
    <property type="project" value="InterPro"/>
</dbReference>